<comment type="caution">
    <text evidence="5">The sequence shown here is derived from an EMBL/GenBank/DDBJ whole genome shotgun (WGS) entry which is preliminary data.</text>
</comment>
<proteinExistence type="predicted"/>
<keyword evidence="3" id="KW-0472">Membrane</keyword>
<dbReference type="SUPFAM" id="SSF48452">
    <property type="entry name" value="TPR-like"/>
    <property type="match status" value="1"/>
</dbReference>
<dbReference type="EMBL" id="JACHHP010000005">
    <property type="protein sequence ID" value="MBB5209304.1"/>
    <property type="molecule type" value="Genomic_DNA"/>
</dbReference>
<dbReference type="PROSITE" id="PS50293">
    <property type="entry name" value="TPR_REGION"/>
    <property type="match status" value="1"/>
</dbReference>
<organism evidence="5 6">
    <name type="scientific">Chiayiivirga flava</name>
    <dbReference type="NCBI Taxonomy" id="659595"/>
    <lineage>
        <taxon>Bacteria</taxon>
        <taxon>Pseudomonadati</taxon>
        <taxon>Pseudomonadota</taxon>
        <taxon>Gammaproteobacteria</taxon>
        <taxon>Lysobacterales</taxon>
        <taxon>Lysobacteraceae</taxon>
        <taxon>Chiayiivirga</taxon>
    </lineage>
</organism>
<dbReference type="SUPFAM" id="SSF53300">
    <property type="entry name" value="vWA-like"/>
    <property type="match status" value="1"/>
</dbReference>
<dbReference type="Gene3D" id="1.25.40.10">
    <property type="entry name" value="Tetratricopeptide repeat domain"/>
    <property type="match status" value="1"/>
</dbReference>
<keyword evidence="3" id="KW-0812">Transmembrane</keyword>
<dbReference type="Proteomes" id="UP000521199">
    <property type="component" value="Unassembled WGS sequence"/>
</dbReference>
<feature type="compositionally biased region" description="Basic and acidic residues" evidence="2">
    <location>
        <begin position="543"/>
        <end position="579"/>
    </location>
</feature>
<dbReference type="InterPro" id="IPR002035">
    <property type="entry name" value="VWF_A"/>
</dbReference>
<evidence type="ECO:0000256" key="3">
    <source>
        <dbReference type="SAM" id="Phobius"/>
    </source>
</evidence>
<dbReference type="PROSITE" id="PS50234">
    <property type="entry name" value="VWFA"/>
    <property type="match status" value="1"/>
</dbReference>
<dbReference type="InterPro" id="IPR019734">
    <property type="entry name" value="TPR_rpt"/>
</dbReference>
<keyword evidence="1" id="KW-0802">TPR repeat</keyword>
<gene>
    <name evidence="5" type="ORF">HNQ52_002867</name>
</gene>
<feature type="transmembrane region" description="Helical" evidence="3">
    <location>
        <begin position="12"/>
        <end position="29"/>
    </location>
</feature>
<keyword evidence="3" id="KW-1133">Transmembrane helix</keyword>
<feature type="transmembrane region" description="Helical" evidence="3">
    <location>
        <begin position="61"/>
        <end position="83"/>
    </location>
</feature>
<name>A0A7W8G1C8_9GAMM</name>
<dbReference type="SMART" id="SM00028">
    <property type="entry name" value="TPR"/>
    <property type="match status" value="1"/>
</dbReference>
<dbReference type="PANTHER" id="PTHR22550:SF14">
    <property type="entry name" value="VWFA DOMAIN-CONTAINING PROTEIN"/>
    <property type="match status" value="1"/>
</dbReference>
<dbReference type="RefSeq" id="WP_183961836.1">
    <property type="nucleotide sequence ID" value="NZ_JACHHP010000005.1"/>
</dbReference>
<keyword evidence="6" id="KW-1185">Reference proteome</keyword>
<evidence type="ECO:0000256" key="2">
    <source>
        <dbReference type="SAM" id="MobiDB-lite"/>
    </source>
</evidence>
<dbReference type="Gene3D" id="3.40.50.410">
    <property type="entry name" value="von Willebrand factor, type A domain"/>
    <property type="match status" value="1"/>
</dbReference>
<dbReference type="InterPro" id="IPR011990">
    <property type="entry name" value="TPR-like_helical_dom_sf"/>
</dbReference>
<accession>A0A7W8G1C8</accession>
<dbReference type="Pfam" id="PF13519">
    <property type="entry name" value="VWA_2"/>
    <property type="match status" value="1"/>
</dbReference>
<sequence length="606" mass="65111">MSAVLAQFHFLRPGWLLALAALPLLLWLWRRRQHAEDPWRRVCDAHLLPHLLERGRGTRGWLAPALFSLAFVIAVAALAGPAYRQLPQPLSRADSALIVAIDLSDTMRATDLKPDRATRARFKLTSLLGARREGQTGLIAFGGDAFTVAPLTDDAGSLLDLAGAMQVDIVPVRGKRADRAIALATRLLRDAGFESGDLLLITDAVEPRAIDAARTAAASGLRVSVLGAGTAQGAPAPLPDGGFVPDADGGILLAKLDDASLRALADAGGGRYAALTSDGSDLAALGLDAVVGSGARLRADERTAAAYRDEGPWLLLALLPLAALAFRRGWLACLALLFALPAPQAQAFEWDALWKRDDQRAWDALQNDDAAAAQQLARDAALRGSAAYRAEDYAAAERDFAQRSDADAHYNRGNALAKAARYEEAIAAYDEALAAAPGMDDAIANRAAVEAFLKQQQQDQQQQQQDGDTSQQQDGEPQDGQQPQEGDPQQGDPQQDSSDSKDGQQQEQQGGEPTDDGEAQDGAAPTDEQQRAAEEQFAQQMEDALKDGEKADEQATEAQDPREAERDQAAEQWLRRVPDDPGGLLRRKFALEYQRRLRDGEGNDPP</sequence>
<protein>
    <submittedName>
        <fullName evidence="5">Ca-activated chloride channel family protein</fullName>
    </submittedName>
</protein>
<feature type="region of interest" description="Disordered" evidence="2">
    <location>
        <begin position="454"/>
        <end position="585"/>
    </location>
</feature>
<dbReference type="Pfam" id="PF00515">
    <property type="entry name" value="TPR_1"/>
    <property type="match status" value="1"/>
</dbReference>
<evidence type="ECO:0000256" key="1">
    <source>
        <dbReference type="PROSITE-ProRule" id="PRU00339"/>
    </source>
</evidence>
<dbReference type="AlphaFoldDB" id="A0A7W8G1C8"/>
<dbReference type="PANTHER" id="PTHR22550">
    <property type="entry name" value="SPORE GERMINATION PROTEIN"/>
    <property type="match status" value="1"/>
</dbReference>
<feature type="domain" description="VWFA" evidence="4">
    <location>
        <begin position="96"/>
        <end position="290"/>
    </location>
</feature>
<dbReference type="InterPro" id="IPR036465">
    <property type="entry name" value="vWFA_dom_sf"/>
</dbReference>
<evidence type="ECO:0000259" key="4">
    <source>
        <dbReference type="PROSITE" id="PS50234"/>
    </source>
</evidence>
<feature type="compositionally biased region" description="Low complexity" evidence="2">
    <location>
        <begin position="455"/>
        <end position="497"/>
    </location>
</feature>
<feature type="repeat" description="TPR" evidence="1">
    <location>
        <begin position="406"/>
        <end position="439"/>
    </location>
</feature>
<dbReference type="InterPro" id="IPR050768">
    <property type="entry name" value="UPF0353/GerABKA_families"/>
</dbReference>
<dbReference type="PROSITE" id="PS50005">
    <property type="entry name" value="TPR"/>
    <property type="match status" value="1"/>
</dbReference>
<reference evidence="5 6" key="1">
    <citation type="submission" date="2020-08" db="EMBL/GenBank/DDBJ databases">
        <title>Genomic Encyclopedia of Type Strains, Phase IV (KMG-IV): sequencing the most valuable type-strain genomes for metagenomic binning, comparative biology and taxonomic classification.</title>
        <authorList>
            <person name="Goeker M."/>
        </authorList>
    </citation>
    <scope>NUCLEOTIDE SEQUENCE [LARGE SCALE GENOMIC DNA]</scope>
    <source>
        <strain evidence="5 6">DSM 24163</strain>
    </source>
</reference>
<dbReference type="SMART" id="SM00327">
    <property type="entry name" value="VWA"/>
    <property type="match status" value="1"/>
</dbReference>
<evidence type="ECO:0000313" key="5">
    <source>
        <dbReference type="EMBL" id="MBB5209304.1"/>
    </source>
</evidence>
<evidence type="ECO:0000313" key="6">
    <source>
        <dbReference type="Proteomes" id="UP000521199"/>
    </source>
</evidence>